<name>A0AAV8ZCJ0_9CUCU</name>
<proteinExistence type="predicted"/>
<evidence type="ECO:0000313" key="1">
    <source>
        <dbReference type="EMBL" id="KAJ8961673.1"/>
    </source>
</evidence>
<dbReference type="PANTHER" id="PTHR47326:SF1">
    <property type="entry name" value="HTH PSQ-TYPE DOMAIN-CONTAINING PROTEIN"/>
    <property type="match status" value="1"/>
</dbReference>
<dbReference type="PANTHER" id="PTHR47326">
    <property type="entry name" value="TRANSPOSABLE ELEMENT TC3 TRANSPOSASE-LIKE PROTEIN"/>
    <property type="match status" value="1"/>
</dbReference>
<organism evidence="1 2">
    <name type="scientific">Aromia moschata</name>
    <dbReference type="NCBI Taxonomy" id="1265417"/>
    <lineage>
        <taxon>Eukaryota</taxon>
        <taxon>Metazoa</taxon>
        <taxon>Ecdysozoa</taxon>
        <taxon>Arthropoda</taxon>
        <taxon>Hexapoda</taxon>
        <taxon>Insecta</taxon>
        <taxon>Pterygota</taxon>
        <taxon>Neoptera</taxon>
        <taxon>Endopterygota</taxon>
        <taxon>Coleoptera</taxon>
        <taxon>Polyphaga</taxon>
        <taxon>Cucujiformia</taxon>
        <taxon>Chrysomeloidea</taxon>
        <taxon>Cerambycidae</taxon>
        <taxon>Cerambycinae</taxon>
        <taxon>Callichromatini</taxon>
        <taxon>Aromia</taxon>
    </lineage>
</organism>
<dbReference type="AlphaFoldDB" id="A0AAV8ZCJ0"/>
<protein>
    <recommendedName>
        <fullName evidence="3">Transposase</fullName>
    </recommendedName>
</protein>
<evidence type="ECO:0008006" key="3">
    <source>
        <dbReference type="Google" id="ProtNLM"/>
    </source>
</evidence>
<reference evidence="1" key="1">
    <citation type="journal article" date="2023" name="Insect Mol. Biol.">
        <title>Genome sequencing provides insights into the evolution of gene families encoding plant cell wall-degrading enzymes in longhorned beetles.</title>
        <authorList>
            <person name="Shin N.R."/>
            <person name="Okamura Y."/>
            <person name="Kirsch R."/>
            <person name="Pauchet Y."/>
        </authorList>
    </citation>
    <scope>NUCLEOTIDE SEQUENCE</scope>
    <source>
        <strain evidence="1">AMC_N1</strain>
    </source>
</reference>
<keyword evidence="2" id="KW-1185">Reference proteome</keyword>
<dbReference type="EMBL" id="JAPWTK010000004">
    <property type="protein sequence ID" value="KAJ8961673.1"/>
    <property type="molecule type" value="Genomic_DNA"/>
</dbReference>
<dbReference type="Gene3D" id="3.30.420.10">
    <property type="entry name" value="Ribonuclease H-like superfamily/Ribonuclease H"/>
    <property type="match status" value="1"/>
</dbReference>
<gene>
    <name evidence="1" type="ORF">NQ318_021271</name>
</gene>
<evidence type="ECO:0000313" key="2">
    <source>
        <dbReference type="Proteomes" id="UP001162162"/>
    </source>
</evidence>
<comment type="caution">
    <text evidence="1">The sequence shown here is derived from an EMBL/GenBank/DDBJ whole genome shotgun (WGS) entry which is preliminary data.</text>
</comment>
<accession>A0AAV8ZCJ0</accession>
<dbReference type="GO" id="GO:0003676">
    <property type="term" value="F:nucleic acid binding"/>
    <property type="evidence" value="ECO:0007669"/>
    <property type="project" value="InterPro"/>
</dbReference>
<dbReference type="InterPro" id="IPR036397">
    <property type="entry name" value="RNaseH_sf"/>
</dbReference>
<sequence>MSLNVLLSVQENHHASSRTLGQQHGISHSSIQKILRNHKYHPYNVQLIHELNEDDPDRRMQFSEQMLTICSANPTFLRNLIVADESFTFTLNGTVYRQNCRYWADLNPHWVMEAHTQYPQRVNVWAGIVGNRVVGPYFFEERINSRTEYEYDILMRRIQIFLVLTYGSNKMVRLHITPIECQRILPAFSLKCIACNQWLGEFTWAGGGGAWLYGKLREGLTGNLKSNVARTNCNP</sequence>
<dbReference type="Proteomes" id="UP001162162">
    <property type="component" value="Unassembled WGS sequence"/>
</dbReference>